<dbReference type="CDD" id="cd06604">
    <property type="entry name" value="GH31_glucosidase_II_MalA"/>
    <property type="match status" value="1"/>
</dbReference>
<evidence type="ECO:0000259" key="6">
    <source>
        <dbReference type="Pfam" id="PF13802"/>
    </source>
</evidence>
<dbReference type="Gene3D" id="2.60.40.1180">
    <property type="entry name" value="Golgi alpha-mannosidase II"/>
    <property type="match status" value="2"/>
</dbReference>
<name>A0A8T0H2Y1_CERPU</name>
<sequence>MAWMPIVGESIFRFDESDTTRQQAAPSFSFENPKLRDERVDVSGLENKSPTFLPRFMVDGAQQIVEFSLPLGTTFHGTGEVGGSIERSGKRIYTWNTDAWGYNQNTTSLYQSHPWVFSMLATGEAFGALADTSLRCEIDLRKETIIRFVAVAPYPIITFGPYPNPEALIVAFASVIGTIQLPPKWALGYHQCRYSYETTIKVLKIAHTFREKKIPCDVIWMDIDYMQGFKCFTFDKVAFPNATSLSSQLHKTGFKGVWMLDPGIKVEKGYEIYESGSEANIWVQAQNGKPYIGECWPGQVVFPDFTNKKTRKWWSSLVKKFVGNGVDGIWNDMNEPAVFKTVSKTMPENNIHQGDKEIGGIQPHSYYHNVYGMFQAKATLKGMMLSNKDKRPFVLTRAGFVGAQRYAATWTGDNLSTWEHLGMSISMCLNLGLSGQPFSGPDIGGFVGDATPKLFVRWIGVGAMMPFARGHSEKGTIDQEPWSFGPEVEELCRFALNRRYRLLPHFYTLFYQANKIGIPVMTPLFFADPKDHLLRNRDDGFLLGPLLVSTCPTAKNEKANLEVVLPQGVWLRFHFDDDNPELPLLFLKGGGIVPIGPVIQHTSEAKHTDTITLLVALDEKGKAKGILYEDDGDGFGYKHGKYLLSYYEAQKLSSDTESEGGEVVIKIARSEGQWSRPNRHLHVRLLLGNNTQVEGECKDGVELRIKLPTKAQIEELVATKCKFDIVEREKTQTILDEVLKEQESVKGVSSVLLPIDLQAGNVTLKVVPWIGGRIVSMIHKPSGYEWLEGRFETGCYEEYSGSEYRSSGCTEEYQVVRHLLESLDGQEFLGLDGDIGGGLVLSRDILVAKNSPDKVNITSRIQARSVGAGSGGDSRVVRLRVHPLMKLVNPMHSVIKYTSIDGTKHVHEANMEFGEMTIEGSNRPNGEWMLTDTESGLAVINRFNINEVALCLISWGPGSVTMELWSEERPVSKDTPIQISHEYEIKPQMKEKEYNSFINPFS</sequence>
<dbReference type="InterPro" id="IPR025887">
    <property type="entry name" value="Glyco_hydro_31_N_dom"/>
</dbReference>
<feature type="domain" description="Glycoside hydrolase family 31 N-terminal" evidence="6">
    <location>
        <begin position="64"/>
        <end position="139"/>
    </location>
</feature>
<dbReference type="GO" id="GO:0004553">
    <property type="term" value="F:hydrolase activity, hydrolyzing O-glycosyl compounds"/>
    <property type="evidence" value="ECO:0007669"/>
    <property type="project" value="InterPro"/>
</dbReference>
<dbReference type="SUPFAM" id="SSF74650">
    <property type="entry name" value="Galactose mutarotase-like"/>
    <property type="match status" value="1"/>
</dbReference>
<proteinExistence type="inferred from homology"/>
<dbReference type="GO" id="GO:0030246">
    <property type="term" value="F:carbohydrate binding"/>
    <property type="evidence" value="ECO:0007669"/>
    <property type="project" value="InterPro"/>
</dbReference>
<comment type="caution">
    <text evidence="9">The sequence shown here is derived from an EMBL/GenBank/DDBJ whole genome shotgun (WGS) entry which is preliminary data.</text>
</comment>
<dbReference type="InterPro" id="IPR013780">
    <property type="entry name" value="Glyco_hydro_b"/>
</dbReference>
<keyword evidence="10" id="KW-1185">Reference proteome</keyword>
<evidence type="ECO:0000256" key="4">
    <source>
        <dbReference type="RuleBase" id="RU361185"/>
    </source>
</evidence>
<dbReference type="Proteomes" id="UP000822688">
    <property type="component" value="Chromosome 8"/>
</dbReference>
<evidence type="ECO:0000256" key="3">
    <source>
        <dbReference type="ARBA" id="ARBA00023295"/>
    </source>
</evidence>
<dbReference type="PANTHER" id="PTHR22762">
    <property type="entry name" value="ALPHA-GLUCOSIDASE"/>
    <property type="match status" value="1"/>
</dbReference>
<dbReference type="CDD" id="cd14752">
    <property type="entry name" value="GH31_N"/>
    <property type="match status" value="1"/>
</dbReference>
<evidence type="ECO:0000259" key="7">
    <source>
        <dbReference type="Pfam" id="PF17137"/>
    </source>
</evidence>
<comment type="similarity">
    <text evidence="1 4">Belongs to the glycosyl hydrolase 31 family.</text>
</comment>
<evidence type="ECO:0000256" key="2">
    <source>
        <dbReference type="ARBA" id="ARBA00022801"/>
    </source>
</evidence>
<dbReference type="InterPro" id="IPR033403">
    <property type="entry name" value="DUF5110"/>
</dbReference>
<protein>
    <recommendedName>
        <fullName evidence="11">Alpha-glucosidase</fullName>
    </recommendedName>
</protein>
<evidence type="ECO:0000259" key="5">
    <source>
        <dbReference type="Pfam" id="PF01055"/>
    </source>
</evidence>
<dbReference type="Gene3D" id="3.20.20.80">
    <property type="entry name" value="Glycosidases"/>
    <property type="match status" value="1"/>
</dbReference>
<reference evidence="9" key="1">
    <citation type="submission" date="2020-06" db="EMBL/GenBank/DDBJ databases">
        <title>WGS assembly of Ceratodon purpureus strain R40.</title>
        <authorList>
            <person name="Carey S.B."/>
            <person name="Jenkins J."/>
            <person name="Shu S."/>
            <person name="Lovell J.T."/>
            <person name="Sreedasyam A."/>
            <person name="Maumus F."/>
            <person name="Tiley G.P."/>
            <person name="Fernandez-Pozo N."/>
            <person name="Barry K."/>
            <person name="Chen C."/>
            <person name="Wang M."/>
            <person name="Lipzen A."/>
            <person name="Daum C."/>
            <person name="Saski C.A."/>
            <person name="Payton A.C."/>
            <person name="Mcbreen J.C."/>
            <person name="Conrad R.E."/>
            <person name="Kollar L.M."/>
            <person name="Olsson S."/>
            <person name="Huttunen S."/>
            <person name="Landis J.B."/>
            <person name="Wickett N.J."/>
            <person name="Johnson M.G."/>
            <person name="Rensing S.A."/>
            <person name="Grimwood J."/>
            <person name="Schmutz J."/>
            <person name="Mcdaniel S.F."/>
        </authorList>
    </citation>
    <scope>NUCLEOTIDE SEQUENCE</scope>
    <source>
        <strain evidence="9">R40</strain>
    </source>
</reference>
<dbReference type="EMBL" id="CM026429">
    <property type="protein sequence ID" value="KAG0565095.1"/>
    <property type="molecule type" value="Genomic_DNA"/>
</dbReference>
<dbReference type="GO" id="GO:0005975">
    <property type="term" value="P:carbohydrate metabolic process"/>
    <property type="evidence" value="ECO:0007669"/>
    <property type="project" value="InterPro"/>
</dbReference>
<dbReference type="SUPFAM" id="SSF51011">
    <property type="entry name" value="Glycosyl hydrolase domain"/>
    <property type="match status" value="1"/>
</dbReference>
<dbReference type="InterPro" id="IPR048395">
    <property type="entry name" value="Glyco_hydro_31_C"/>
</dbReference>
<evidence type="ECO:0000313" key="9">
    <source>
        <dbReference type="EMBL" id="KAG0565095.1"/>
    </source>
</evidence>
<dbReference type="PROSITE" id="PS00129">
    <property type="entry name" value="GLYCOSYL_HYDROL_F31_1"/>
    <property type="match status" value="1"/>
</dbReference>
<evidence type="ECO:0000313" key="10">
    <source>
        <dbReference type="Proteomes" id="UP000822688"/>
    </source>
</evidence>
<dbReference type="Pfam" id="PF13802">
    <property type="entry name" value="Gal_mutarotas_2"/>
    <property type="match status" value="1"/>
</dbReference>
<dbReference type="AlphaFoldDB" id="A0A8T0H2Y1"/>
<dbReference type="Gene3D" id="2.60.40.1760">
    <property type="entry name" value="glycosyl hydrolase (family 31)"/>
    <property type="match status" value="1"/>
</dbReference>
<evidence type="ECO:0008006" key="11">
    <source>
        <dbReference type="Google" id="ProtNLM"/>
    </source>
</evidence>
<feature type="domain" description="DUF5110" evidence="7">
    <location>
        <begin position="611"/>
        <end position="686"/>
    </location>
</feature>
<dbReference type="InterPro" id="IPR017853">
    <property type="entry name" value="GH"/>
</dbReference>
<dbReference type="Pfam" id="PF21365">
    <property type="entry name" value="Glyco_hydro_31_3rd"/>
    <property type="match status" value="1"/>
</dbReference>
<feature type="domain" description="Glycoside hydrolase family 31 TIM barrel" evidence="5">
    <location>
        <begin position="180"/>
        <end position="509"/>
    </location>
</feature>
<keyword evidence="3 4" id="KW-0326">Glycosidase</keyword>
<evidence type="ECO:0000256" key="1">
    <source>
        <dbReference type="ARBA" id="ARBA00007806"/>
    </source>
</evidence>
<accession>A0A8T0H2Y1</accession>
<dbReference type="OrthoDB" id="1334205at2759"/>
<dbReference type="SUPFAM" id="SSF51445">
    <property type="entry name" value="(Trans)glycosidases"/>
    <property type="match status" value="1"/>
</dbReference>
<organism evidence="9 10">
    <name type="scientific">Ceratodon purpureus</name>
    <name type="common">Fire moss</name>
    <name type="synonym">Dicranum purpureum</name>
    <dbReference type="NCBI Taxonomy" id="3225"/>
    <lineage>
        <taxon>Eukaryota</taxon>
        <taxon>Viridiplantae</taxon>
        <taxon>Streptophyta</taxon>
        <taxon>Embryophyta</taxon>
        <taxon>Bryophyta</taxon>
        <taxon>Bryophytina</taxon>
        <taxon>Bryopsida</taxon>
        <taxon>Dicranidae</taxon>
        <taxon>Pseudoditrichales</taxon>
        <taxon>Ditrichaceae</taxon>
        <taxon>Ceratodon</taxon>
    </lineage>
</organism>
<dbReference type="InterPro" id="IPR030458">
    <property type="entry name" value="Glyco_hydro_31_AS"/>
</dbReference>
<feature type="domain" description="Glycosyl hydrolase family 31 C-terminal" evidence="8">
    <location>
        <begin position="517"/>
        <end position="574"/>
    </location>
</feature>
<dbReference type="Pfam" id="PF01055">
    <property type="entry name" value="Glyco_hydro_31_2nd"/>
    <property type="match status" value="1"/>
</dbReference>
<evidence type="ECO:0000259" key="8">
    <source>
        <dbReference type="Pfam" id="PF21365"/>
    </source>
</evidence>
<dbReference type="InterPro" id="IPR000322">
    <property type="entry name" value="Glyco_hydro_31_TIM"/>
</dbReference>
<dbReference type="Pfam" id="PF17137">
    <property type="entry name" value="DUF5110"/>
    <property type="match status" value="1"/>
</dbReference>
<dbReference type="InterPro" id="IPR011013">
    <property type="entry name" value="Gal_mutarotase_sf_dom"/>
</dbReference>
<keyword evidence="2 4" id="KW-0378">Hydrolase</keyword>
<gene>
    <name evidence="9" type="ORF">KC19_8G163800</name>
</gene>
<dbReference type="PANTHER" id="PTHR22762:SF120">
    <property type="entry name" value="HETEROGLYCAN GLUCOSIDASE 1"/>
    <property type="match status" value="1"/>
</dbReference>